<comment type="caution">
    <text evidence="9">The sequence shown here is derived from an EMBL/GenBank/DDBJ whole genome shotgun (WGS) entry which is preliminary data.</text>
</comment>
<dbReference type="RefSeq" id="WP_188636633.1">
    <property type="nucleotide sequence ID" value="NZ_BMNN01000004.1"/>
</dbReference>
<evidence type="ECO:0000256" key="5">
    <source>
        <dbReference type="ARBA" id="ARBA00022989"/>
    </source>
</evidence>
<feature type="transmembrane region" description="Helical" evidence="7">
    <location>
        <begin position="55"/>
        <end position="75"/>
    </location>
</feature>
<dbReference type="InterPro" id="IPR023090">
    <property type="entry name" value="UPF0702_alpha/beta_dom_sf"/>
</dbReference>
<evidence type="ECO:0000256" key="7">
    <source>
        <dbReference type="SAM" id="Phobius"/>
    </source>
</evidence>
<comment type="subcellular location">
    <subcellularLocation>
        <location evidence="1">Cell membrane</location>
        <topology evidence="1">Multi-pass membrane protein</topology>
    </subcellularLocation>
</comment>
<reference evidence="10" key="1">
    <citation type="journal article" date="2019" name="Int. J. Syst. Evol. Microbiol.">
        <title>The Global Catalogue of Microorganisms (GCM) 10K type strain sequencing project: providing services to taxonomists for standard genome sequencing and annotation.</title>
        <authorList>
            <consortium name="The Broad Institute Genomics Platform"/>
            <consortium name="The Broad Institute Genome Sequencing Center for Infectious Disease"/>
            <person name="Wu L."/>
            <person name="Ma J."/>
        </authorList>
    </citation>
    <scope>NUCLEOTIDE SEQUENCE [LARGE SCALE GENOMIC DNA]</scope>
    <source>
        <strain evidence="10">JCM 11590</strain>
    </source>
</reference>
<feature type="domain" description="YetF C-terminal" evidence="8">
    <location>
        <begin position="79"/>
        <end position="146"/>
    </location>
</feature>
<sequence length="147" mass="16249">MDAVLRAAAIYIALLVIFRIAGRRALSDITTLDFLLLLIIGQATGQALLGDDHSITNTLLVIVSLITMDLIFSLLKGRSSWLARHLEGEPMIVVEQGRPLTRRMAKARISESDVLEAARISQGLERMDQIKFAILERNGQISVIPED</sequence>
<protein>
    <submittedName>
        <fullName evidence="9">DUF421 domain-containing protein</fullName>
    </submittedName>
</protein>
<evidence type="ECO:0000313" key="10">
    <source>
        <dbReference type="Proteomes" id="UP000633263"/>
    </source>
</evidence>
<keyword evidence="3" id="KW-1003">Cell membrane</keyword>
<accession>A0ABQ2CQW2</accession>
<keyword evidence="10" id="KW-1185">Reference proteome</keyword>
<keyword evidence="4 7" id="KW-0812">Transmembrane</keyword>
<gene>
    <name evidence="9" type="ORF">GCM10009083_21530</name>
</gene>
<evidence type="ECO:0000256" key="2">
    <source>
        <dbReference type="ARBA" id="ARBA00006448"/>
    </source>
</evidence>
<evidence type="ECO:0000259" key="8">
    <source>
        <dbReference type="Pfam" id="PF04239"/>
    </source>
</evidence>
<dbReference type="Proteomes" id="UP000633263">
    <property type="component" value="Unassembled WGS sequence"/>
</dbReference>
<name>A0ABQ2CQW2_9GAMM</name>
<dbReference type="PANTHER" id="PTHR34582">
    <property type="entry name" value="UPF0702 TRANSMEMBRANE PROTEIN YCAP"/>
    <property type="match status" value="1"/>
</dbReference>
<dbReference type="InterPro" id="IPR007353">
    <property type="entry name" value="DUF421"/>
</dbReference>
<keyword evidence="6 7" id="KW-0472">Membrane</keyword>
<comment type="similarity">
    <text evidence="2">Belongs to the UPF0702 family.</text>
</comment>
<evidence type="ECO:0000256" key="4">
    <source>
        <dbReference type="ARBA" id="ARBA00022692"/>
    </source>
</evidence>
<evidence type="ECO:0000256" key="1">
    <source>
        <dbReference type="ARBA" id="ARBA00004651"/>
    </source>
</evidence>
<evidence type="ECO:0000313" key="9">
    <source>
        <dbReference type="EMBL" id="GGJ04320.1"/>
    </source>
</evidence>
<evidence type="ECO:0000256" key="6">
    <source>
        <dbReference type="ARBA" id="ARBA00023136"/>
    </source>
</evidence>
<feature type="transmembrane region" description="Helical" evidence="7">
    <location>
        <begin position="29"/>
        <end position="49"/>
    </location>
</feature>
<dbReference type="Pfam" id="PF04239">
    <property type="entry name" value="DUF421"/>
    <property type="match status" value="1"/>
</dbReference>
<organism evidence="9 10">
    <name type="scientific">Halopseudomonas pertucinogena</name>
    <dbReference type="NCBI Taxonomy" id="86175"/>
    <lineage>
        <taxon>Bacteria</taxon>
        <taxon>Pseudomonadati</taxon>
        <taxon>Pseudomonadota</taxon>
        <taxon>Gammaproteobacteria</taxon>
        <taxon>Pseudomonadales</taxon>
        <taxon>Pseudomonadaceae</taxon>
        <taxon>Halopseudomonas</taxon>
    </lineage>
</organism>
<proteinExistence type="inferred from homology"/>
<dbReference type="PANTHER" id="PTHR34582:SF6">
    <property type="entry name" value="UPF0702 TRANSMEMBRANE PROTEIN YCAP"/>
    <property type="match status" value="1"/>
</dbReference>
<dbReference type="EMBL" id="BMNN01000004">
    <property type="protein sequence ID" value="GGJ04320.1"/>
    <property type="molecule type" value="Genomic_DNA"/>
</dbReference>
<dbReference type="Gene3D" id="3.30.240.20">
    <property type="entry name" value="bsu07140 like domains"/>
    <property type="match status" value="1"/>
</dbReference>
<keyword evidence="5 7" id="KW-1133">Transmembrane helix</keyword>
<evidence type="ECO:0000256" key="3">
    <source>
        <dbReference type="ARBA" id="ARBA00022475"/>
    </source>
</evidence>
<feature type="transmembrane region" description="Helical" evidence="7">
    <location>
        <begin position="6"/>
        <end position="22"/>
    </location>
</feature>